<comment type="caution">
    <text evidence="9">The sequence shown here is derived from an EMBL/GenBank/DDBJ whole genome shotgun (WGS) entry which is preliminary data.</text>
</comment>
<dbReference type="SUPFAM" id="SSF57667">
    <property type="entry name" value="beta-beta-alpha zinc fingers"/>
    <property type="match status" value="1"/>
</dbReference>
<accession>A0AAD6IW35</accession>
<evidence type="ECO:0000259" key="8">
    <source>
        <dbReference type="PROSITE" id="PS50157"/>
    </source>
</evidence>
<keyword evidence="1" id="KW-0479">Metal-binding</keyword>
<dbReference type="PROSITE" id="PS50157">
    <property type="entry name" value="ZINC_FINGER_C2H2_2"/>
    <property type="match status" value="2"/>
</dbReference>
<dbReference type="PROSITE" id="PS00028">
    <property type="entry name" value="ZINC_FINGER_C2H2_1"/>
    <property type="match status" value="1"/>
</dbReference>
<gene>
    <name evidence="9" type="ORF">Dda_5920</name>
</gene>
<feature type="compositionally biased region" description="Low complexity" evidence="7">
    <location>
        <begin position="74"/>
        <end position="84"/>
    </location>
</feature>
<dbReference type="GO" id="GO:0000785">
    <property type="term" value="C:chromatin"/>
    <property type="evidence" value="ECO:0007669"/>
    <property type="project" value="TreeGrafter"/>
</dbReference>
<evidence type="ECO:0000256" key="5">
    <source>
        <dbReference type="ARBA" id="ARBA00044085"/>
    </source>
</evidence>
<dbReference type="GO" id="GO:0000978">
    <property type="term" value="F:RNA polymerase II cis-regulatory region sequence-specific DNA binding"/>
    <property type="evidence" value="ECO:0007669"/>
    <property type="project" value="TreeGrafter"/>
</dbReference>
<evidence type="ECO:0000256" key="3">
    <source>
        <dbReference type="ARBA" id="ARBA00022771"/>
    </source>
</evidence>
<dbReference type="SMART" id="SM00355">
    <property type="entry name" value="ZnF_C2H2"/>
    <property type="match status" value="2"/>
</dbReference>
<dbReference type="GO" id="GO:0000981">
    <property type="term" value="F:DNA-binding transcription factor activity, RNA polymerase II-specific"/>
    <property type="evidence" value="ECO:0007669"/>
    <property type="project" value="UniProtKB-ARBA"/>
</dbReference>
<dbReference type="FunFam" id="3.30.160.60:FF:000072">
    <property type="entry name" value="zinc finger protein 143 isoform X1"/>
    <property type="match status" value="1"/>
</dbReference>
<reference evidence="9" key="1">
    <citation type="submission" date="2023-01" db="EMBL/GenBank/DDBJ databases">
        <title>The chitinases involved in constricting ring structure development in the nematode-trapping fungus Drechslerella dactyloides.</title>
        <authorList>
            <person name="Wang R."/>
            <person name="Zhang L."/>
            <person name="Tang P."/>
            <person name="Li S."/>
            <person name="Liang L."/>
        </authorList>
    </citation>
    <scope>NUCLEOTIDE SEQUENCE</scope>
    <source>
        <strain evidence="9">YMF1.00031</strain>
    </source>
</reference>
<dbReference type="InterPro" id="IPR013087">
    <property type="entry name" value="Znf_C2H2_type"/>
</dbReference>
<dbReference type="PANTHER" id="PTHR14003">
    <property type="entry name" value="TRANSCRIPTIONAL REPRESSOR PROTEIN YY"/>
    <property type="match status" value="1"/>
</dbReference>
<evidence type="ECO:0000256" key="4">
    <source>
        <dbReference type="ARBA" id="ARBA00022833"/>
    </source>
</evidence>
<feature type="compositionally biased region" description="Basic and acidic residues" evidence="7">
    <location>
        <begin position="62"/>
        <end position="73"/>
    </location>
</feature>
<name>A0AAD6IW35_DREDA</name>
<feature type="compositionally biased region" description="Low complexity" evidence="7">
    <location>
        <begin position="110"/>
        <end position="129"/>
    </location>
</feature>
<feature type="region of interest" description="Disordered" evidence="7">
    <location>
        <begin position="44"/>
        <end position="129"/>
    </location>
</feature>
<dbReference type="Gene3D" id="3.30.160.60">
    <property type="entry name" value="Classic Zinc Finger"/>
    <property type="match status" value="2"/>
</dbReference>
<dbReference type="AlphaFoldDB" id="A0AAD6IW35"/>
<evidence type="ECO:0000256" key="6">
    <source>
        <dbReference type="PROSITE-ProRule" id="PRU00042"/>
    </source>
</evidence>
<dbReference type="Pfam" id="PF00096">
    <property type="entry name" value="zf-C2H2"/>
    <property type="match status" value="2"/>
</dbReference>
<keyword evidence="3 6" id="KW-0863">Zinc-finger</keyword>
<evidence type="ECO:0000256" key="2">
    <source>
        <dbReference type="ARBA" id="ARBA00022737"/>
    </source>
</evidence>
<dbReference type="GO" id="GO:0008270">
    <property type="term" value="F:zinc ion binding"/>
    <property type="evidence" value="ECO:0007669"/>
    <property type="project" value="UniProtKB-KW"/>
</dbReference>
<dbReference type="GO" id="GO:0005667">
    <property type="term" value="C:transcription regulator complex"/>
    <property type="evidence" value="ECO:0007669"/>
    <property type="project" value="TreeGrafter"/>
</dbReference>
<protein>
    <recommendedName>
        <fullName evidence="5">C2H2 type master regulator of conidiophore development brlA</fullName>
    </recommendedName>
</protein>
<evidence type="ECO:0000313" key="10">
    <source>
        <dbReference type="Proteomes" id="UP001221413"/>
    </source>
</evidence>
<evidence type="ECO:0000313" key="9">
    <source>
        <dbReference type="EMBL" id="KAJ6259024.1"/>
    </source>
</evidence>
<keyword evidence="2" id="KW-0677">Repeat</keyword>
<dbReference type="Proteomes" id="UP001221413">
    <property type="component" value="Unassembled WGS sequence"/>
</dbReference>
<proteinExistence type="predicted"/>
<feature type="compositionally biased region" description="Polar residues" evidence="7">
    <location>
        <begin position="85"/>
        <end position="96"/>
    </location>
</feature>
<feature type="domain" description="C2H2-type" evidence="8">
    <location>
        <begin position="190"/>
        <end position="219"/>
    </location>
</feature>
<evidence type="ECO:0000256" key="7">
    <source>
        <dbReference type="SAM" id="MobiDB-lite"/>
    </source>
</evidence>
<sequence length="272" mass="29696">MNSLAITTSTGRRVSILCDTPQPAGYPSTETYLASRSAGLGTESYFSRSYGRRSPTPPLSPDGRRPYPSERSDSYSSTFSDVSSPRTPVTPESMSLPSLGRLMNHHCPESFRPSMSSRSSSTSSCASSVSSASPVLSTKCIEEEEEEEDLSATQTIKKSARKYTCQCGKSFTTSGHLARHTRIHTGEKNYECPQPGCGARFSRQDNCMQHFRTHQGNGTNKRSARKKKVAEAPVIIADTTRYPSHPVHFLPDSTFSQESGLAALASIAMDQY</sequence>
<feature type="domain" description="C2H2-type" evidence="8">
    <location>
        <begin position="163"/>
        <end position="189"/>
    </location>
</feature>
<dbReference type="PANTHER" id="PTHR14003:SF19">
    <property type="entry name" value="YY2 TRANSCRIPTION FACTOR"/>
    <property type="match status" value="1"/>
</dbReference>
<dbReference type="FunFam" id="3.30.160.60:FF:000100">
    <property type="entry name" value="Zinc finger 45-like"/>
    <property type="match status" value="1"/>
</dbReference>
<keyword evidence="4" id="KW-0862">Zinc</keyword>
<organism evidence="9 10">
    <name type="scientific">Drechslerella dactyloides</name>
    <name type="common">Nematode-trapping fungus</name>
    <name type="synonym">Arthrobotrys dactyloides</name>
    <dbReference type="NCBI Taxonomy" id="74499"/>
    <lineage>
        <taxon>Eukaryota</taxon>
        <taxon>Fungi</taxon>
        <taxon>Dikarya</taxon>
        <taxon>Ascomycota</taxon>
        <taxon>Pezizomycotina</taxon>
        <taxon>Orbiliomycetes</taxon>
        <taxon>Orbiliales</taxon>
        <taxon>Orbiliaceae</taxon>
        <taxon>Drechslerella</taxon>
    </lineage>
</organism>
<dbReference type="InterPro" id="IPR036236">
    <property type="entry name" value="Znf_C2H2_sf"/>
</dbReference>
<evidence type="ECO:0000256" key="1">
    <source>
        <dbReference type="ARBA" id="ARBA00022723"/>
    </source>
</evidence>
<dbReference type="EMBL" id="JAQGDS010000007">
    <property type="protein sequence ID" value="KAJ6259024.1"/>
    <property type="molecule type" value="Genomic_DNA"/>
</dbReference>
<keyword evidence="10" id="KW-1185">Reference proteome</keyword>